<protein>
    <submittedName>
        <fullName evidence="1">Uncharacterized protein</fullName>
    </submittedName>
</protein>
<proteinExistence type="predicted"/>
<sequence length="103" mass="11119">DVKSEGGRSKMVEVLDGRAYSDEVRRHQLPLLVSSHISDNSDRLLRLLSALFELLNNLPVRLGLQLVGHLAAALLLLLGRHGYCTVGGEGEESDGEKNGGSEV</sequence>
<dbReference type="EMBL" id="BTSY01000004">
    <property type="protein sequence ID" value="GMT21937.1"/>
    <property type="molecule type" value="Genomic_DNA"/>
</dbReference>
<keyword evidence="2" id="KW-1185">Reference proteome</keyword>
<dbReference type="Proteomes" id="UP001432322">
    <property type="component" value="Unassembled WGS sequence"/>
</dbReference>
<comment type="caution">
    <text evidence="1">The sequence shown here is derived from an EMBL/GenBank/DDBJ whole genome shotgun (WGS) entry which is preliminary data.</text>
</comment>
<dbReference type="AlphaFoldDB" id="A0AAV5VQH2"/>
<feature type="non-terminal residue" evidence="1">
    <location>
        <position position="103"/>
    </location>
</feature>
<reference evidence="1" key="1">
    <citation type="submission" date="2023-10" db="EMBL/GenBank/DDBJ databases">
        <title>Genome assembly of Pristionchus species.</title>
        <authorList>
            <person name="Yoshida K."/>
            <person name="Sommer R.J."/>
        </authorList>
    </citation>
    <scope>NUCLEOTIDE SEQUENCE</scope>
    <source>
        <strain evidence="1">RS5133</strain>
    </source>
</reference>
<accession>A0AAV5VQH2</accession>
<evidence type="ECO:0000313" key="1">
    <source>
        <dbReference type="EMBL" id="GMT21937.1"/>
    </source>
</evidence>
<gene>
    <name evidence="1" type="ORF">PFISCL1PPCAC_13234</name>
</gene>
<name>A0AAV5VQH2_9BILA</name>
<evidence type="ECO:0000313" key="2">
    <source>
        <dbReference type="Proteomes" id="UP001432322"/>
    </source>
</evidence>
<organism evidence="1 2">
    <name type="scientific">Pristionchus fissidentatus</name>
    <dbReference type="NCBI Taxonomy" id="1538716"/>
    <lineage>
        <taxon>Eukaryota</taxon>
        <taxon>Metazoa</taxon>
        <taxon>Ecdysozoa</taxon>
        <taxon>Nematoda</taxon>
        <taxon>Chromadorea</taxon>
        <taxon>Rhabditida</taxon>
        <taxon>Rhabditina</taxon>
        <taxon>Diplogasteromorpha</taxon>
        <taxon>Diplogasteroidea</taxon>
        <taxon>Neodiplogasteridae</taxon>
        <taxon>Pristionchus</taxon>
    </lineage>
</organism>
<feature type="non-terminal residue" evidence="1">
    <location>
        <position position="1"/>
    </location>
</feature>